<evidence type="ECO:0000313" key="2">
    <source>
        <dbReference type="EMBL" id="SNY58173.1"/>
    </source>
</evidence>
<dbReference type="RefSeq" id="WP_097147218.1">
    <property type="nucleotide sequence ID" value="NZ_OBEA01000007.1"/>
</dbReference>
<protein>
    <submittedName>
        <fullName evidence="2">Uncharacterized protein</fullName>
    </submittedName>
</protein>
<proteinExistence type="predicted"/>
<evidence type="ECO:0000313" key="1">
    <source>
        <dbReference type="EMBL" id="PJE31351.1"/>
    </source>
</evidence>
<gene>
    <name evidence="1" type="ORF">CVM39_03850</name>
    <name evidence="2" type="ORF">SAMN06297129_3535</name>
</gene>
<accession>A0A285JDK0</accession>
<dbReference type="EMBL" id="OBEA01000007">
    <property type="protein sequence ID" value="SNY58173.1"/>
    <property type="molecule type" value="Genomic_DNA"/>
</dbReference>
<organism evidence="2 3">
    <name type="scientific">Pseudooceanicola antarcticus</name>
    <dbReference type="NCBI Taxonomy" id="1247613"/>
    <lineage>
        <taxon>Bacteria</taxon>
        <taxon>Pseudomonadati</taxon>
        <taxon>Pseudomonadota</taxon>
        <taxon>Alphaproteobacteria</taxon>
        <taxon>Rhodobacterales</taxon>
        <taxon>Paracoccaceae</taxon>
        <taxon>Pseudooceanicola</taxon>
    </lineage>
</organism>
<dbReference type="Proteomes" id="UP000231655">
    <property type="component" value="Unassembled WGS sequence"/>
</dbReference>
<dbReference type="EMBL" id="PGTD01000010">
    <property type="protein sequence ID" value="PJE31351.1"/>
    <property type="molecule type" value="Genomic_DNA"/>
</dbReference>
<evidence type="ECO:0000313" key="4">
    <source>
        <dbReference type="Proteomes" id="UP000231702"/>
    </source>
</evidence>
<reference evidence="2 3" key="1">
    <citation type="submission" date="2017-09" db="EMBL/GenBank/DDBJ databases">
        <authorList>
            <person name="Ehlers B."/>
            <person name="Leendertz F.H."/>
        </authorList>
    </citation>
    <scope>NUCLEOTIDE SEQUENCE [LARGE SCALE GENOMIC DNA]</scope>
    <source>
        <strain evidence="2 3">CGMCC 1.12662</strain>
    </source>
</reference>
<reference evidence="1 4" key="2">
    <citation type="journal article" date="2018" name="Int. J. Syst. Evol. Microbiol.">
        <title>Pseudooceanicola lipolyticus sp. nov., a marine alphaproteobacterium, reclassification of Oceanicola flagellatus as Pseudooceanicola flagellatus comb. nov. and emended description of the genus Pseudooceanicola.</title>
        <authorList>
            <person name="Huang M.-M."/>
            <person name="Guo L.-L."/>
            <person name="Wu Y.-H."/>
            <person name="Lai Q.-L."/>
            <person name="Shao Z.-Z."/>
            <person name="Wang C.-S."/>
            <person name="Wu M."/>
            <person name="Xu X.-W."/>
        </authorList>
    </citation>
    <scope>NUCLEOTIDE SEQUENCE [LARGE SCALE GENOMIC DNA]</scope>
    <source>
        <strain evidence="1 4">Ar-45</strain>
    </source>
</reference>
<dbReference type="AlphaFoldDB" id="A0A285JDK0"/>
<name>A0A285JDK0_9RHOB</name>
<sequence>MSDFDSILTARDRARLDAATDAVASRAKAAGVTLDKETLSVLPSIRLATLTENSLNLDTAMAEARAEFAEAFRSADVRMALDAKDKDALDAINSLPPSERMNVGRRLDALRPAEAKKPLSPEDAAAAILMIRKIKSPAAKIAAARAAGL</sequence>
<evidence type="ECO:0000313" key="3">
    <source>
        <dbReference type="Proteomes" id="UP000231655"/>
    </source>
</evidence>
<dbReference type="Proteomes" id="UP000231702">
    <property type="component" value="Unassembled WGS sequence"/>
</dbReference>
<keyword evidence="4" id="KW-1185">Reference proteome</keyword>